<evidence type="ECO:0000313" key="4">
    <source>
        <dbReference type="EMBL" id="MCO6409709.1"/>
    </source>
</evidence>
<reference evidence="4 5" key="1">
    <citation type="submission" date="2020-01" db="EMBL/GenBank/DDBJ databases">
        <title>Genomes of bacteria type strains.</title>
        <authorList>
            <person name="Chen J."/>
            <person name="Zhu S."/>
            <person name="Yang J."/>
        </authorList>
    </citation>
    <scope>NUCLEOTIDE SEQUENCE [LARGE SCALE GENOMIC DNA]</scope>
    <source>
        <strain evidence="4 5">DSM 16655</strain>
    </source>
</reference>
<dbReference type="InterPro" id="IPR054839">
    <property type="entry name" value="puhB_PGC"/>
</dbReference>
<name>A0ABT1CU47_9HYPH</name>
<feature type="transmembrane region" description="Helical" evidence="2">
    <location>
        <begin position="47"/>
        <end position="65"/>
    </location>
</feature>
<keyword evidence="2" id="KW-0812">Transmembrane</keyword>
<proteinExistence type="predicted"/>
<comment type="caution">
    <text evidence="4">The sequence shown here is derived from an EMBL/GenBank/DDBJ whole genome shotgun (WGS) entry which is preliminary data.</text>
</comment>
<keyword evidence="2" id="KW-1133">Transmembrane helix</keyword>
<gene>
    <name evidence="4" type="ORF">GTW23_16120</name>
</gene>
<dbReference type="InterPro" id="IPR005182">
    <property type="entry name" value="YdbS-like_PH"/>
</dbReference>
<dbReference type="EMBL" id="JAAAML010000003">
    <property type="protein sequence ID" value="MCO6409709.1"/>
    <property type="molecule type" value="Genomic_DNA"/>
</dbReference>
<dbReference type="Pfam" id="PF03703">
    <property type="entry name" value="bPH_2"/>
    <property type="match status" value="1"/>
</dbReference>
<dbReference type="NCBIfam" id="NF040894">
    <property type="entry name" value="puhB_PGC"/>
    <property type="match status" value="1"/>
</dbReference>
<evidence type="ECO:0000256" key="2">
    <source>
        <dbReference type="SAM" id="Phobius"/>
    </source>
</evidence>
<keyword evidence="5" id="KW-1185">Reference proteome</keyword>
<feature type="transmembrane region" description="Helical" evidence="2">
    <location>
        <begin position="77"/>
        <end position="99"/>
    </location>
</feature>
<feature type="transmembrane region" description="Helical" evidence="2">
    <location>
        <begin position="111"/>
        <end position="131"/>
    </location>
</feature>
<protein>
    <submittedName>
        <fullName evidence="4">PH domain-containing protein</fullName>
    </submittedName>
</protein>
<evidence type="ECO:0000313" key="5">
    <source>
        <dbReference type="Proteomes" id="UP001320715"/>
    </source>
</evidence>
<evidence type="ECO:0000256" key="1">
    <source>
        <dbReference type="SAM" id="MobiDB-lite"/>
    </source>
</evidence>
<accession>A0ABT1CU47</accession>
<keyword evidence="2" id="KW-0472">Membrane</keyword>
<dbReference type="RefSeq" id="WP_152009520.1">
    <property type="nucleotide sequence ID" value="NZ_JAAAML010000003.1"/>
</dbReference>
<feature type="domain" description="YdbS-like PH" evidence="3">
    <location>
        <begin position="101"/>
        <end position="153"/>
    </location>
</feature>
<evidence type="ECO:0000259" key="3">
    <source>
        <dbReference type="Pfam" id="PF03703"/>
    </source>
</evidence>
<organism evidence="4 5">
    <name type="scientific">Hoeflea alexandrii</name>
    <dbReference type="NCBI Taxonomy" id="288436"/>
    <lineage>
        <taxon>Bacteria</taxon>
        <taxon>Pseudomonadati</taxon>
        <taxon>Pseudomonadota</taxon>
        <taxon>Alphaproteobacteria</taxon>
        <taxon>Hyphomicrobiales</taxon>
        <taxon>Rhizobiaceae</taxon>
        <taxon>Hoeflea</taxon>
    </lineage>
</organism>
<feature type="region of interest" description="Disordered" evidence="1">
    <location>
        <begin position="206"/>
        <end position="226"/>
    </location>
</feature>
<sequence>MSETGGPEHDYEPVPGLPGRLPEGEHILWQGAPSSAQVSRQIMKTRWIAGYFGVLVLWNITAGIYDGRLPSEILFSSGALAILSTIAIGLLEAFAWGVQKTTLYTITNKRIVMRIGVALSATFNLPFTRILSADMREDTNGNGDIALTLKPGDRLSWLVFWPHVRGFKKGALMPQMICLKDVAIAANVLSSALAVSRTPRIVERLASASPKQTGPVSSAPAIEAAE</sequence>
<dbReference type="Proteomes" id="UP001320715">
    <property type="component" value="Unassembled WGS sequence"/>
</dbReference>